<organism evidence="2 3">
    <name type="scientific">Larinioides sclopetarius</name>
    <dbReference type="NCBI Taxonomy" id="280406"/>
    <lineage>
        <taxon>Eukaryota</taxon>
        <taxon>Metazoa</taxon>
        <taxon>Ecdysozoa</taxon>
        <taxon>Arthropoda</taxon>
        <taxon>Chelicerata</taxon>
        <taxon>Arachnida</taxon>
        <taxon>Araneae</taxon>
        <taxon>Araneomorphae</taxon>
        <taxon>Entelegynae</taxon>
        <taxon>Araneoidea</taxon>
        <taxon>Araneidae</taxon>
        <taxon>Larinioides</taxon>
    </lineage>
</organism>
<dbReference type="SUPFAM" id="SSF53098">
    <property type="entry name" value="Ribonuclease H-like"/>
    <property type="match status" value="1"/>
</dbReference>
<dbReference type="AlphaFoldDB" id="A0AAV2AL14"/>
<dbReference type="Proteomes" id="UP001497382">
    <property type="component" value="Unassembled WGS sequence"/>
</dbReference>
<proteinExistence type="predicted"/>
<dbReference type="InterPro" id="IPR001584">
    <property type="entry name" value="Integrase_cat-core"/>
</dbReference>
<dbReference type="Gene3D" id="3.30.420.10">
    <property type="entry name" value="Ribonuclease H-like superfamily/Ribonuclease H"/>
    <property type="match status" value="1"/>
</dbReference>
<dbReference type="GO" id="GO:0015074">
    <property type="term" value="P:DNA integration"/>
    <property type="evidence" value="ECO:0007669"/>
    <property type="project" value="InterPro"/>
</dbReference>
<dbReference type="PANTHER" id="PTHR37984">
    <property type="entry name" value="PROTEIN CBG26694"/>
    <property type="match status" value="1"/>
</dbReference>
<sequence>MSKKYCDSCNECQLAQTVKTSDRTPITPVVRPELPFQVVNIDSMGPIDPPSSKGHKYILCLVDQHTRWGEALPLTSLSAMSTCEALLGIFSRTGIPNVFASDNGRNFIAESTREFEKRIGSSPRFSTPGYPQSNGLVERFNRTLKNMLRNVVMESADSLRVVGIPRDSTFND</sequence>
<gene>
    <name evidence="2" type="ORF">LARSCL_LOCUS13272</name>
</gene>
<evidence type="ECO:0000313" key="2">
    <source>
        <dbReference type="EMBL" id="CAL1284651.1"/>
    </source>
</evidence>
<dbReference type="GO" id="GO:0003676">
    <property type="term" value="F:nucleic acid binding"/>
    <property type="evidence" value="ECO:0007669"/>
    <property type="project" value="InterPro"/>
</dbReference>
<protein>
    <recommendedName>
        <fullName evidence="1">Integrase catalytic domain-containing protein</fullName>
    </recommendedName>
</protein>
<evidence type="ECO:0000259" key="1">
    <source>
        <dbReference type="PROSITE" id="PS50994"/>
    </source>
</evidence>
<accession>A0AAV2AL14</accession>
<dbReference type="EMBL" id="CAXIEN010000182">
    <property type="protein sequence ID" value="CAL1284651.1"/>
    <property type="molecule type" value="Genomic_DNA"/>
</dbReference>
<dbReference type="InterPro" id="IPR050951">
    <property type="entry name" value="Retrovirus_Pol_polyprotein"/>
</dbReference>
<reference evidence="2 3" key="1">
    <citation type="submission" date="2024-04" db="EMBL/GenBank/DDBJ databases">
        <authorList>
            <person name="Rising A."/>
            <person name="Reimegard J."/>
            <person name="Sonavane S."/>
            <person name="Akerstrom W."/>
            <person name="Nylinder S."/>
            <person name="Hedman E."/>
            <person name="Kallberg Y."/>
        </authorList>
    </citation>
    <scope>NUCLEOTIDE SEQUENCE [LARGE SCALE GENOMIC DNA]</scope>
</reference>
<dbReference type="InterPro" id="IPR036397">
    <property type="entry name" value="RNaseH_sf"/>
</dbReference>
<name>A0AAV2AL14_9ARAC</name>
<keyword evidence="3" id="KW-1185">Reference proteome</keyword>
<comment type="caution">
    <text evidence="2">The sequence shown here is derived from an EMBL/GenBank/DDBJ whole genome shotgun (WGS) entry which is preliminary data.</text>
</comment>
<dbReference type="PANTHER" id="PTHR37984:SF15">
    <property type="entry name" value="INTEGRASE CATALYTIC DOMAIN-CONTAINING PROTEIN"/>
    <property type="match status" value="1"/>
</dbReference>
<evidence type="ECO:0000313" key="3">
    <source>
        <dbReference type="Proteomes" id="UP001497382"/>
    </source>
</evidence>
<dbReference type="Pfam" id="PF00665">
    <property type="entry name" value="rve"/>
    <property type="match status" value="1"/>
</dbReference>
<dbReference type="InterPro" id="IPR012337">
    <property type="entry name" value="RNaseH-like_sf"/>
</dbReference>
<feature type="domain" description="Integrase catalytic" evidence="1">
    <location>
        <begin position="31"/>
        <end position="172"/>
    </location>
</feature>
<dbReference type="PROSITE" id="PS50994">
    <property type="entry name" value="INTEGRASE"/>
    <property type="match status" value="1"/>
</dbReference>